<feature type="transmembrane region" description="Helical" evidence="4">
    <location>
        <begin position="6"/>
        <end position="25"/>
    </location>
</feature>
<dbReference type="PANTHER" id="PTHR13610">
    <property type="entry name" value="METHYLTRANSFERASE DOMAIN-CONTAINING PROTEIN"/>
    <property type="match status" value="1"/>
</dbReference>
<accession>A0A1G2BNJ1</accession>
<keyword evidence="1" id="KW-0489">Methyltransferase</keyword>
<protein>
    <recommendedName>
        <fullName evidence="7">DOT1 domain-containing protein</fullName>
    </recommendedName>
</protein>
<proteinExistence type="predicted"/>
<name>A0A1G2BNJ1_9BACT</name>
<evidence type="ECO:0008006" key="7">
    <source>
        <dbReference type="Google" id="ProtNLM"/>
    </source>
</evidence>
<keyword evidence="3" id="KW-0949">S-adenosyl-L-methionine</keyword>
<sequence length="169" mass="19480">MELAVYLVFLVFLVAFVGTFGRAFFRGAPYAPSDPRAIATMLGLAKPAQQDVACDIGSGDGRIMITLANYCERVDGYEINPFLVLWTRMRLRRRNLSDRVKIFRGSLWKADFTKYSVITLFGIPYIMKELEKKLLQELPKGARVVSNRFTFPNWKHAVKKDRVYLYVKE</sequence>
<dbReference type="GO" id="GO:0016279">
    <property type="term" value="F:protein-lysine N-methyltransferase activity"/>
    <property type="evidence" value="ECO:0007669"/>
    <property type="project" value="InterPro"/>
</dbReference>
<gene>
    <name evidence="5" type="ORF">A2677_00370</name>
</gene>
<keyword evidence="2" id="KW-0808">Transferase</keyword>
<dbReference type="SUPFAM" id="SSF53335">
    <property type="entry name" value="S-adenosyl-L-methionine-dependent methyltransferases"/>
    <property type="match status" value="1"/>
</dbReference>
<evidence type="ECO:0000256" key="3">
    <source>
        <dbReference type="ARBA" id="ARBA00022691"/>
    </source>
</evidence>
<evidence type="ECO:0000313" key="6">
    <source>
        <dbReference type="Proteomes" id="UP000177817"/>
    </source>
</evidence>
<dbReference type="Proteomes" id="UP000177817">
    <property type="component" value="Unassembled WGS sequence"/>
</dbReference>
<dbReference type="GO" id="GO:0032259">
    <property type="term" value="P:methylation"/>
    <property type="evidence" value="ECO:0007669"/>
    <property type="project" value="UniProtKB-KW"/>
</dbReference>
<dbReference type="InterPro" id="IPR026170">
    <property type="entry name" value="FAM173A/B"/>
</dbReference>
<dbReference type="PANTHER" id="PTHR13610:SF9">
    <property type="entry name" value="FI06469P"/>
    <property type="match status" value="1"/>
</dbReference>
<keyword evidence="4" id="KW-0812">Transmembrane</keyword>
<evidence type="ECO:0000256" key="2">
    <source>
        <dbReference type="ARBA" id="ARBA00022679"/>
    </source>
</evidence>
<dbReference type="InterPro" id="IPR029063">
    <property type="entry name" value="SAM-dependent_MTases_sf"/>
</dbReference>
<dbReference type="AlphaFoldDB" id="A0A1G2BNJ1"/>
<reference evidence="5 6" key="1">
    <citation type="journal article" date="2016" name="Nat. Commun.">
        <title>Thousands of microbial genomes shed light on interconnected biogeochemical processes in an aquifer system.</title>
        <authorList>
            <person name="Anantharaman K."/>
            <person name="Brown C.T."/>
            <person name="Hug L.A."/>
            <person name="Sharon I."/>
            <person name="Castelle C.J."/>
            <person name="Probst A.J."/>
            <person name="Thomas B.C."/>
            <person name="Singh A."/>
            <person name="Wilkins M.J."/>
            <person name="Karaoz U."/>
            <person name="Brodie E.L."/>
            <person name="Williams K.H."/>
            <person name="Hubbard S.S."/>
            <person name="Banfield J.F."/>
        </authorList>
    </citation>
    <scope>NUCLEOTIDE SEQUENCE [LARGE SCALE GENOMIC DNA]</scope>
</reference>
<evidence type="ECO:0000256" key="4">
    <source>
        <dbReference type="SAM" id="Phobius"/>
    </source>
</evidence>
<keyword evidence="4" id="KW-1133">Transmembrane helix</keyword>
<dbReference type="CDD" id="cd02440">
    <property type="entry name" value="AdoMet_MTases"/>
    <property type="match status" value="1"/>
</dbReference>
<comment type="caution">
    <text evidence="5">The sequence shown here is derived from an EMBL/GenBank/DDBJ whole genome shotgun (WGS) entry which is preliminary data.</text>
</comment>
<organism evidence="5 6">
    <name type="scientific">Candidatus Komeilibacteria bacterium RIFCSPHIGHO2_01_FULL_52_14</name>
    <dbReference type="NCBI Taxonomy" id="1798549"/>
    <lineage>
        <taxon>Bacteria</taxon>
        <taxon>Candidatus Komeiliibacteriota</taxon>
    </lineage>
</organism>
<evidence type="ECO:0000256" key="1">
    <source>
        <dbReference type="ARBA" id="ARBA00022603"/>
    </source>
</evidence>
<dbReference type="Gene3D" id="3.40.50.150">
    <property type="entry name" value="Vaccinia Virus protein VP39"/>
    <property type="match status" value="1"/>
</dbReference>
<evidence type="ECO:0000313" key="5">
    <source>
        <dbReference type="EMBL" id="OGY90129.1"/>
    </source>
</evidence>
<keyword evidence="4" id="KW-0472">Membrane</keyword>
<dbReference type="EMBL" id="MHKK01000016">
    <property type="protein sequence ID" value="OGY90129.1"/>
    <property type="molecule type" value="Genomic_DNA"/>
</dbReference>